<dbReference type="CDD" id="cd00022">
    <property type="entry name" value="BIR"/>
    <property type="match status" value="2"/>
</dbReference>
<keyword evidence="3" id="KW-0862">Zinc</keyword>
<dbReference type="EMBL" id="CAJOBD010002602">
    <property type="protein sequence ID" value="CAF3894538.1"/>
    <property type="molecule type" value="Genomic_DNA"/>
</dbReference>
<dbReference type="GO" id="GO:0005634">
    <property type="term" value="C:nucleus"/>
    <property type="evidence" value="ECO:0007669"/>
    <property type="project" value="TreeGrafter"/>
</dbReference>
<dbReference type="InterPro" id="IPR013083">
    <property type="entry name" value="Znf_RING/FYVE/PHD"/>
</dbReference>
<dbReference type="Gene3D" id="3.30.40.10">
    <property type="entry name" value="Zinc/RING finger domain, C3HC4 (zinc finger)"/>
    <property type="match status" value="1"/>
</dbReference>
<feature type="domain" description="RING-type" evidence="5">
    <location>
        <begin position="349"/>
        <end position="384"/>
    </location>
</feature>
<dbReference type="Pfam" id="PF00653">
    <property type="entry name" value="BIR"/>
    <property type="match status" value="2"/>
</dbReference>
<dbReference type="PROSITE" id="PS50143">
    <property type="entry name" value="BIR_REPEAT_2"/>
    <property type="match status" value="2"/>
</dbReference>
<protein>
    <recommendedName>
        <fullName evidence="5">RING-type domain-containing protein</fullName>
    </recommendedName>
</protein>
<keyword evidence="2 4" id="KW-0479">Metal-binding</keyword>
<evidence type="ECO:0000256" key="4">
    <source>
        <dbReference type="PROSITE-ProRule" id="PRU00175"/>
    </source>
</evidence>
<dbReference type="GO" id="GO:0005737">
    <property type="term" value="C:cytoplasm"/>
    <property type="evidence" value="ECO:0007669"/>
    <property type="project" value="TreeGrafter"/>
</dbReference>
<evidence type="ECO:0000256" key="3">
    <source>
        <dbReference type="ARBA" id="ARBA00022833"/>
    </source>
</evidence>
<dbReference type="InterPro" id="IPR001370">
    <property type="entry name" value="BIR_rpt"/>
</dbReference>
<reference evidence="6" key="1">
    <citation type="submission" date="2021-02" db="EMBL/GenBank/DDBJ databases">
        <authorList>
            <person name="Nowell W R."/>
        </authorList>
    </citation>
    <scope>NUCLEOTIDE SEQUENCE</scope>
</reference>
<keyword evidence="2 4" id="KW-0863">Zinc-finger</keyword>
<evidence type="ECO:0000313" key="6">
    <source>
        <dbReference type="EMBL" id="CAF1056826.1"/>
    </source>
</evidence>
<comment type="similarity">
    <text evidence="1">Belongs to the IAP family.</text>
</comment>
<proteinExistence type="inferred from homology"/>
<dbReference type="GO" id="GO:0008270">
    <property type="term" value="F:zinc ion binding"/>
    <property type="evidence" value="ECO:0007669"/>
    <property type="project" value="UniProtKB-KW"/>
</dbReference>
<dbReference type="PROSITE" id="PS50089">
    <property type="entry name" value="ZF_RING_2"/>
    <property type="match status" value="1"/>
</dbReference>
<gene>
    <name evidence="7" type="ORF">JBS370_LOCUS20543</name>
    <name evidence="6" type="ORF">ZHD862_LOCUS15351</name>
</gene>
<dbReference type="InterPro" id="IPR001841">
    <property type="entry name" value="Znf_RING"/>
</dbReference>
<dbReference type="PANTHER" id="PTHR10044">
    <property type="entry name" value="INHIBITOR OF APOPTOSIS"/>
    <property type="match status" value="1"/>
</dbReference>
<sequence length="395" mass="45183">MATTGIIQIRDSIKQSSLHRRCSSVSKTGREQKTIISGTDIPQQEFIIEKKKYSLNESESIQEIRIRGLSHWPHFTPSNESMASAGWFSCNVNDRVICIYCNTICHEWTINDDPIEVHTRLAPQCPFVLSIPSVNNSPKIINDTFDEKFKPFHPEMAEISRREATFSNVKWTENSPSIESLIRAGFFSTGIDNSVTCFYCNGSLHKWSPKDNPMIEHARWFPHCTYAKHLCGNQFYEKIQTSKKKLMLTKNNKIDKDQLTRLVLSRLDLPIVERLRLQYSLAIIKRCIEDQFKIKNDDFKSDIDLTMACLILQKQIDIIKGSTDNIIIPSKSQQSDNLSQSLKQSLGECFICLTEEKQLACMPCGHLCACVPCGYALHSCPICRQKIQSFMRITS</sequence>
<evidence type="ECO:0000259" key="5">
    <source>
        <dbReference type="PROSITE" id="PS50089"/>
    </source>
</evidence>
<comment type="caution">
    <text evidence="6">The sequence shown here is derived from an EMBL/GenBank/DDBJ whole genome shotgun (WGS) entry which is preliminary data.</text>
</comment>
<evidence type="ECO:0000313" key="7">
    <source>
        <dbReference type="EMBL" id="CAF3894538.1"/>
    </source>
</evidence>
<accession>A0A814KTQ5</accession>
<evidence type="ECO:0000256" key="1">
    <source>
        <dbReference type="ARBA" id="ARBA00006672"/>
    </source>
</evidence>
<dbReference type="EMBL" id="CAJNOT010000692">
    <property type="protein sequence ID" value="CAF1056826.1"/>
    <property type="molecule type" value="Genomic_DNA"/>
</dbReference>
<dbReference type="Proteomes" id="UP000663836">
    <property type="component" value="Unassembled WGS sequence"/>
</dbReference>
<dbReference type="Proteomes" id="UP000663864">
    <property type="component" value="Unassembled WGS sequence"/>
</dbReference>
<dbReference type="Gene3D" id="1.10.1170.10">
    <property type="entry name" value="Inhibitor Of Apoptosis Protein (2mihbC-IAP-1), Chain A"/>
    <property type="match status" value="2"/>
</dbReference>
<dbReference type="SUPFAM" id="SSF57924">
    <property type="entry name" value="Inhibitor of apoptosis (IAP) repeat"/>
    <property type="match status" value="2"/>
</dbReference>
<dbReference type="InterPro" id="IPR050784">
    <property type="entry name" value="IAP"/>
</dbReference>
<dbReference type="AlphaFoldDB" id="A0A814KTQ5"/>
<dbReference type="SMART" id="SM00238">
    <property type="entry name" value="BIR"/>
    <property type="match status" value="2"/>
</dbReference>
<dbReference type="PANTHER" id="PTHR10044:SF139">
    <property type="entry name" value="DEATH-ASSOCIATED INHIBITOR OF APOPTOSIS 2"/>
    <property type="match status" value="1"/>
</dbReference>
<dbReference type="Pfam" id="PF13920">
    <property type="entry name" value="zf-C3HC4_3"/>
    <property type="match status" value="1"/>
</dbReference>
<evidence type="ECO:0000313" key="8">
    <source>
        <dbReference type="Proteomes" id="UP000663864"/>
    </source>
</evidence>
<evidence type="ECO:0000256" key="2">
    <source>
        <dbReference type="ARBA" id="ARBA00022771"/>
    </source>
</evidence>
<name>A0A814KTQ5_9BILA</name>
<organism evidence="6 8">
    <name type="scientific">Rotaria sordida</name>
    <dbReference type="NCBI Taxonomy" id="392033"/>
    <lineage>
        <taxon>Eukaryota</taxon>
        <taxon>Metazoa</taxon>
        <taxon>Spiralia</taxon>
        <taxon>Gnathifera</taxon>
        <taxon>Rotifera</taxon>
        <taxon>Eurotatoria</taxon>
        <taxon>Bdelloidea</taxon>
        <taxon>Philodinida</taxon>
        <taxon>Philodinidae</taxon>
        <taxon>Rotaria</taxon>
    </lineage>
</organism>